<accession>A0AA41DBD6</accession>
<organism evidence="3 5">
    <name type="scientific">Sphingomonas yabuuchiae</name>
    <dbReference type="NCBI Taxonomy" id="172044"/>
    <lineage>
        <taxon>Bacteria</taxon>
        <taxon>Pseudomonadati</taxon>
        <taxon>Pseudomonadota</taxon>
        <taxon>Alphaproteobacteria</taxon>
        <taxon>Sphingomonadales</taxon>
        <taxon>Sphingomonadaceae</taxon>
        <taxon>Sphingomonas</taxon>
    </lineage>
</organism>
<keyword evidence="4" id="KW-1185">Reference proteome</keyword>
<proteinExistence type="predicted"/>
<gene>
    <name evidence="2" type="ORF">GGQ89_003000</name>
    <name evidence="3" type="ORF">JYA60_05515</name>
</gene>
<dbReference type="AlphaFoldDB" id="A0AA41DBD6"/>
<dbReference type="EMBL" id="JACHNX010000014">
    <property type="protein sequence ID" value="MBB4610766.1"/>
    <property type="molecule type" value="Genomic_DNA"/>
</dbReference>
<name>A0AA41DBD6_9SPHN</name>
<feature type="region of interest" description="Disordered" evidence="1">
    <location>
        <begin position="1"/>
        <end position="32"/>
    </location>
</feature>
<reference evidence="3" key="2">
    <citation type="submission" date="2021-01" db="EMBL/GenBank/DDBJ databases">
        <title>Genome Sequencing of Type Strains.</title>
        <authorList>
            <person name="Lemaire J.F."/>
            <person name="Inderbitzin P."/>
            <person name="Collins S.B."/>
            <person name="Wespe N."/>
            <person name="Knight-Connoni V."/>
        </authorList>
    </citation>
    <scope>NUCLEOTIDE SEQUENCE</scope>
    <source>
        <strain evidence="3">DSM 14562</strain>
    </source>
</reference>
<comment type="caution">
    <text evidence="3">The sequence shown here is derived from an EMBL/GenBank/DDBJ whole genome shotgun (WGS) entry which is preliminary data.</text>
</comment>
<evidence type="ECO:0000313" key="2">
    <source>
        <dbReference type="EMBL" id="MBB4610766.1"/>
    </source>
</evidence>
<evidence type="ECO:0000313" key="5">
    <source>
        <dbReference type="Proteomes" id="UP000704529"/>
    </source>
</evidence>
<dbReference type="Proteomes" id="UP000704529">
    <property type="component" value="Unassembled WGS sequence"/>
</dbReference>
<sequence length="95" mass="10540">MTRRRSCRRTIDDPFDGVRTPQQRGVRETPSGRPIVGARELLVEAVEMMLATEVLDQMRFVPPLHPGRRLRPRLVEGVAVAQGVVGLGHVAAPLH</sequence>
<dbReference type="Proteomes" id="UP000584663">
    <property type="component" value="Unassembled WGS sequence"/>
</dbReference>
<protein>
    <submittedName>
        <fullName evidence="3">Uncharacterized protein</fullName>
    </submittedName>
</protein>
<evidence type="ECO:0000256" key="1">
    <source>
        <dbReference type="SAM" id="MobiDB-lite"/>
    </source>
</evidence>
<dbReference type="EMBL" id="JAFHKU010000121">
    <property type="protein sequence ID" value="MBN3557681.1"/>
    <property type="molecule type" value="Genomic_DNA"/>
</dbReference>
<dbReference type="RefSeq" id="WP_184106238.1">
    <property type="nucleotide sequence ID" value="NZ_JACHNX010000014.1"/>
</dbReference>
<reference evidence="2 4" key="1">
    <citation type="submission" date="2020-08" db="EMBL/GenBank/DDBJ databases">
        <title>Genomic Encyclopedia of Type Strains, Phase IV (KMG-IV): sequencing the most valuable type-strain genomes for metagenomic binning, comparative biology and taxonomic classification.</title>
        <authorList>
            <person name="Goeker M."/>
        </authorList>
    </citation>
    <scope>NUCLEOTIDE SEQUENCE [LARGE SCALE GENOMIC DNA]</scope>
    <source>
        <strain evidence="2 4">DSM 14562</strain>
    </source>
</reference>
<evidence type="ECO:0000313" key="3">
    <source>
        <dbReference type="EMBL" id="MBN3557681.1"/>
    </source>
</evidence>
<evidence type="ECO:0000313" key="4">
    <source>
        <dbReference type="Proteomes" id="UP000584663"/>
    </source>
</evidence>